<organism evidence="4 5">
    <name type="scientific">Kribbella shirazensis</name>
    <dbReference type="NCBI Taxonomy" id="1105143"/>
    <lineage>
        <taxon>Bacteria</taxon>
        <taxon>Bacillati</taxon>
        <taxon>Actinomycetota</taxon>
        <taxon>Actinomycetes</taxon>
        <taxon>Propionibacteriales</taxon>
        <taxon>Kribbellaceae</taxon>
        <taxon>Kribbella</taxon>
    </lineage>
</organism>
<dbReference type="Proteomes" id="UP000555407">
    <property type="component" value="Unassembled WGS sequence"/>
</dbReference>
<dbReference type="PROSITE" id="PS51318">
    <property type="entry name" value="TAT"/>
    <property type="match status" value="1"/>
</dbReference>
<dbReference type="PANTHER" id="PTHR43649">
    <property type="entry name" value="ARABINOSE-BINDING PROTEIN-RELATED"/>
    <property type="match status" value="1"/>
</dbReference>
<dbReference type="InterPro" id="IPR006059">
    <property type="entry name" value="SBP"/>
</dbReference>
<sequence length="489" mass="51787">MSPVPTPLSRRTLLLGSLGTALAGGLGLSGCSSDSGGGSGLQITLAGPNQWNSNGASFGKPWEDLIARFQADEPDISIKTVVLPLKEFKQTLATQLSAGSAPELVFSQAAHEPHMIHPLTEALQQPNPYVSGNKAWLDLFDPRYFAPGLPNVVSTTSGDFEYIPFNLVAVGVYYNTEAFTKAGVKAPIATFADLLEACEKLTAAGYTPFAMDNSDLGVGWTVKTIANMMLDKYFDKINRYDAAGKTGKAQYLSPKAKSWARAVLTGEISAKGTPEVAETLKLLKQFFDAGVTKNWTGVASSSGSVVNLRDFQSGKAAMAWGVPFGYGALGDLQGKVSSMPFPTITTASSPLSTGAPARFGTSVGGTSYMIPSTLDGKHREAAIKFLQWMSVLANVQPWLDATGGIPAVKGATVPSGVAGMISGTWSEPMRMGGLPGGPAGTTELSLYDGYLLGTKSLDQQLDHLQDLWIKGTREQVKKNGWDKEDWAKA</sequence>
<evidence type="ECO:0000256" key="3">
    <source>
        <dbReference type="ARBA" id="ARBA00022729"/>
    </source>
</evidence>
<protein>
    <submittedName>
        <fullName evidence="4">Multiple sugar transport system substrate-binding protein</fullName>
    </submittedName>
</protein>
<dbReference type="InterPro" id="IPR006311">
    <property type="entry name" value="TAT_signal"/>
</dbReference>
<comment type="caution">
    <text evidence="4">The sequence shown here is derived from an EMBL/GenBank/DDBJ whole genome shotgun (WGS) entry which is preliminary data.</text>
</comment>
<evidence type="ECO:0000256" key="2">
    <source>
        <dbReference type="ARBA" id="ARBA00022448"/>
    </source>
</evidence>
<comment type="similarity">
    <text evidence="1">Belongs to the bacterial solute-binding protein 1 family.</text>
</comment>
<accession>A0A7X5VHU7</accession>
<dbReference type="SUPFAM" id="SSF53850">
    <property type="entry name" value="Periplasmic binding protein-like II"/>
    <property type="match status" value="1"/>
</dbReference>
<dbReference type="PANTHER" id="PTHR43649:SF14">
    <property type="entry name" value="BLR3389 PROTEIN"/>
    <property type="match status" value="1"/>
</dbReference>
<gene>
    <name evidence="4" type="ORF">BJY22_007273</name>
</gene>
<evidence type="ECO:0000313" key="5">
    <source>
        <dbReference type="Proteomes" id="UP000555407"/>
    </source>
</evidence>
<keyword evidence="4" id="KW-0762">Sugar transport</keyword>
<keyword evidence="2" id="KW-0813">Transport</keyword>
<evidence type="ECO:0000256" key="1">
    <source>
        <dbReference type="ARBA" id="ARBA00008520"/>
    </source>
</evidence>
<evidence type="ECO:0000313" key="4">
    <source>
        <dbReference type="EMBL" id="NIK61556.1"/>
    </source>
</evidence>
<keyword evidence="5" id="KW-1185">Reference proteome</keyword>
<proteinExistence type="inferred from homology"/>
<dbReference type="EMBL" id="JAASRO010000001">
    <property type="protein sequence ID" value="NIK61556.1"/>
    <property type="molecule type" value="Genomic_DNA"/>
</dbReference>
<dbReference type="Pfam" id="PF01547">
    <property type="entry name" value="SBP_bac_1"/>
    <property type="match status" value="1"/>
</dbReference>
<keyword evidence="3" id="KW-0732">Signal</keyword>
<reference evidence="4 5" key="1">
    <citation type="submission" date="2020-03" db="EMBL/GenBank/DDBJ databases">
        <title>Sequencing the genomes of 1000 actinobacteria strains.</title>
        <authorList>
            <person name="Klenk H.-P."/>
        </authorList>
    </citation>
    <scope>NUCLEOTIDE SEQUENCE [LARGE SCALE GENOMIC DNA]</scope>
    <source>
        <strain evidence="4 5">DSM 45490</strain>
    </source>
</reference>
<dbReference type="InterPro" id="IPR050490">
    <property type="entry name" value="Bact_solute-bd_prot1"/>
</dbReference>
<dbReference type="PROSITE" id="PS01037">
    <property type="entry name" value="SBP_BACTERIAL_1"/>
    <property type="match status" value="1"/>
</dbReference>
<dbReference type="GO" id="GO:0055085">
    <property type="term" value="P:transmembrane transport"/>
    <property type="evidence" value="ECO:0007669"/>
    <property type="project" value="InterPro"/>
</dbReference>
<dbReference type="RefSeq" id="WP_167216137.1">
    <property type="nucleotide sequence ID" value="NZ_JAASRO010000001.1"/>
</dbReference>
<name>A0A7X5VHU7_9ACTN</name>
<dbReference type="InterPro" id="IPR006061">
    <property type="entry name" value="SBP_1_CS"/>
</dbReference>
<dbReference type="Gene3D" id="3.40.190.10">
    <property type="entry name" value="Periplasmic binding protein-like II"/>
    <property type="match status" value="1"/>
</dbReference>
<dbReference type="AlphaFoldDB" id="A0A7X5VHU7"/>